<accession>M1E083</accession>
<proteinExistence type="predicted"/>
<dbReference type="HOGENOM" id="CLU_028647_6_2_1"/>
<dbReference type="EnsemblPlants" id="PGSC0003DMT400097255">
    <property type="protein sequence ID" value="PGSC0003DMT400097255"/>
    <property type="gene ID" value="PGSC0003DMG400046826"/>
</dbReference>
<sequence length="183" mass="19992">MATLLHHVKPWMQKSITESEVRMERRMETMMDQKVQDVHKRLDAFELRVFTRPVPVTDLSSIQTELDSLRADLDATIAPPTDELECSLIALADDTKNEQARRASIVDEELGQQRARESIIGDSSSRTTTEAMTAVGDDVSTTDGAVRVTDSTTDGAVIDDVGTTEGYPNVVPVGSGKSELPAC</sequence>
<dbReference type="AlphaFoldDB" id="M1E083"/>
<organism evidence="1 2">
    <name type="scientific">Solanum tuberosum</name>
    <name type="common">Potato</name>
    <dbReference type="NCBI Taxonomy" id="4113"/>
    <lineage>
        <taxon>Eukaryota</taxon>
        <taxon>Viridiplantae</taxon>
        <taxon>Streptophyta</taxon>
        <taxon>Embryophyta</taxon>
        <taxon>Tracheophyta</taxon>
        <taxon>Spermatophyta</taxon>
        <taxon>Magnoliopsida</taxon>
        <taxon>eudicotyledons</taxon>
        <taxon>Gunneridae</taxon>
        <taxon>Pentapetalae</taxon>
        <taxon>asterids</taxon>
        <taxon>lamiids</taxon>
        <taxon>Solanales</taxon>
        <taxon>Solanaceae</taxon>
        <taxon>Solanoideae</taxon>
        <taxon>Solaneae</taxon>
        <taxon>Solanum</taxon>
    </lineage>
</organism>
<name>M1E083_SOLTU</name>
<protein>
    <submittedName>
        <fullName evidence="1">Integrase core domain containing protein</fullName>
    </submittedName>
</protein>
<evidence type="ECO:0000313" key="2">
    <source>
        <dbReference type="Proteomes" id="UP000011115"/>
    </source>
</evidence>
<dbReference type="InParanoid" id="M1E083"/>
<dbReference type="PaxDb" id="4113-PGSC0003DMT400097255"/>
<dbReference type="Proteomes" id="UP000011115">
    <property type="component" value="Unassembled WGS sequence"/>
</dbReference>
<keyword evidence="2" id="KW-1185">Reference proteome</keyword>
<dbReference type="Gramene" id="PGSC0003DMT400097255">
    <property type="protein sequence ID" value="PGSC0003DMT400097255"/>
    <property type="gene ID" value="PGSC0003DMG400046826"/>
</dbReference>
<reference evidence="1" key="2">
    <citation type="submission" date="2015-06" db="UniProtKB">
        <authorList>
            <consortium name="EnsemblPlants"/>
        </authorList>
    </citation>
    <scope>IDENTIFICATION</scope>
    <source>
        <strain evidence="1">DM1-3 516 R44</strain>
    </source>
</reference>
<evidence type="ECO:0000313" key="1">
    <source>
        <dbReference type="EnsemblPlants" id="PGSC0003DMT400097255"/>
    </source>
</evidence>
<reference evidence="2" key="1">
    <citation type="journal article" date="2011" name="Nature">
        <title>Genome sequence and analysis of the tuber crop potato.</title>
        <authorList>
            <consortium name="The Potato Genome Sequencing Consortium"/>
        </authorList>
    </citation>
    <scope>NUCLEOTIDE SEQUENCE [LARGE SCALE GENOMIC DNA]</scope>
    <source>
        <strain evidence="2">cv. DM1-3 516 R44</strain>
    </source>
</reference>